<evidence type="ECO:0000313" key="1">
    <source>
        <dbReference type="EMBL" id="KTB00673.1"/>
    </source>
</evidence>
<comment type="caution">
    <text evidence="1">The sequence shown here is derived from an EMBL/GenBank/DDBJ whole genome shotgun (WGS) entry which is preliminary data.</text>
</comment>
<evidence type="ECO:0000313" key="2">
    <source>
        <dbReference type="Proteomes" id="UP000054886"/>
    </source>
</evidence>
<organism evidence="1 2">
    <name type="scientific">Candida glabrata</name>
    <name type="common">Yeast</name>
    <name type="synonym">Torulopsis glabrata</name>
    <dbReference type="NCBI Taxonomy" id="5478"/>
    <lineage>
        <taxon>Eukaryota</taxon>
        <taxon>Fungi</taxon>
        <taxon>Dikarya</taxon>
        <taxon>Ascomycota</taxon>
        <taxon>Saccharomycotina</taxon>
        <taxon>Saccharomycetes</taxon>
        <taxon>Saccharomycetales</taxon>
        <taxon>Saccharomycetaceae</taxon>
        <taxon>Nakaseomyces</taxon>
    </lineage>
</organism>
<name>A0A0W0DU79_CANGB</name>
<dbReference type="GO" id="GO:0035556">
    <property type="term" value="P:intracellular signal transduction"/>
    <property type="evidence" value="ECO:0007669"/>
    <property type="project" value="EnsemblFungi"/>
</dbReference>
<proteinExistence type="predicted"/>
<sequence>MTIDDADINNELSKVLESATENSLSADYAKCCFEYLRNSARDQKSSSFQHLIWQFVSACPDDVLCSQIIPEDDFWDLIKDCATNMEPELLSSILNYLFNIFLSGQDVHELGFTSLCNHLQKRHNIMEYILINLSLHSLHVNLVADTLRCIASFLKCSMLLSKYDAEKAISIVPSICFLLLEYNFPTVVTLLLSIDELRPLIIDEYLPVKMQLAKFLESKTLQQASIELKQNLYHAIRNTNIFLRSYEMEFGSLNDSMAELNQLNTLQVYDMLSFLDNSNTVFIKNLTEQLLFKSSPFPFFKVIFEVSSEMQNFLNRFDEDDDSKISMAGHILNRESLLESLMCCILRFWSESQSTSRNDMDSLLQLVPIILDKMYCSIRDTNLKRSGSAFEVGIELLESFDYSTARLWQLEMIRNLHYQQWSGQISGFVDILSNQVHDYVRHQRLLLLQKGTWAYSENPIDEGSTNPRVYFIVVSDNHANLLARRFDHKLDETPFVEDNVICTKSEANSFPNPNSTVVVPIKVIDSFASKELRAENNAAEVPQVVNISKKNIYTEVKLLDKSQKCLLQMYLDTKEAAYIWLDGLMLISKSKSRANISENTKSQIKTLIDLRKDVQLLNLPFHQELQESPEDIDEEEFYDLDTLKNLPNEFYYQ</sequence>
<reference evidence="1 2" key="1">
    <citation type="submission" date="2015-10" db="EMBL/GenBank/DDBJ databases">
        <title>Draft genomes sequences of Candida glabrata isolates 1A, 1B, 2A, 2B, 3A and 3B.</title>
        <authorList>
            <person name="Haavelsrud O.E."/>
            <person name="Gaustad P."/>
        </authorList>
    </citation>
    <scope>NUCLEOTIDE SEQUENCE [LARGE SCALE GENOMIC DNA]</scope>
    <source>
        <strain evidence="1">910700640</strain>
    </source>
</reference>
<accession>A0A0W0DU79</accession>
<dbReference type="EMBL" id="LLZZ01000136">
    <property type="protein sequence ID" value="KTB00673.1"/>
    <property type="molecule type" value="Genomic_DNA"/>
</dbReference>
<dbReference type="GO" id="GO:0005739">
    <property type="term" value="C:mitochondrion"/>
    <property type="evidence" value="ECO:0007669"/>
    <property type="project" value="EnsemblFungi"/>
</dbReference>
<dbReference type="GO" id="GO:0000422">
    <property type="term" value="P:autophagy of mitochondrion"/>
    <property type="evidence" value="ECO:0007669"/>
    <property type="project" value="EnsemblFungi"/>
</dbReference>
<dbReference type="AlphaFoldDB" id="A0A0W0DU79"/>
<evidence type="ECO:0008006" key="3">
    <source>
        <dbReference type="Google" id="ProtNLM"/>
    </source>
</evidence>
<dbReference type="Proteomes" id="UP000054886">
    <property type="component" value="Unassembled WGS sequence"/>
</dbReference>
<dbReference type="VEuPathDB" id="FungiDB:GWK60_D05863"/>
<dbReference type="VEuPathDB" id="FungiDB:GVI51_D05665"/>
<gene>
    <name evidence="1" type="ORF">AO440_000845</name>
</gene>
<dbReference type="VEuPathDB" id="FungiDB:CAGL0D05676g"/>
<dbReference type="GO" id="GO:0005886">
    <property type="term" value="C:plasma membrane"/>
    <property type="evidence" value="ECO:0007669"/>
    <property type="project" value="EnsemblFungi"/>
</dbReference>
<dbReference type="VEuPathDB" id="FungiDB:B1J91_D05676g"/>
<protein>
    <recommendedName>
        <fullName evidence="3">PH domain-containing protein</fullName>
    </recommendedName>
</protein>